<evidence type="ECO:0000313" key="1">
    <source>
        <dbReference type="EMBL" id="PHZ16702.1"/>
    </source>
</evidence>
<organism evidence="1 2">
    <name type="scientific">Rhizopus microsporus ATCC 52813</name>
    <dbReference type="NCBI Taxonomy" id="1340429"/>
    <lineage>
        <taxon>Eukaryota</taxon>
        <taxon>Fungi</taxon>
        <taxon>Fungi incertae sedis</taxon>
        <taxon>Mucoromycota</taxon>
        <taxon>Mucoromycotina</taxon>
        <taxon>Mucoromycetes</taxon>
        <taxon>Mucorales</taxon>
        <taxon>Mucorineae</taxon>
        <taxon>Rhizopodaceae</taxon>
        <taxon>Rhizopus</taxon>
    </lineage>
</organism>
<evidence type="ECO:0000313" key="2">
    <source>
        <dbReference type="Proteomes" id="UP000242254"/>
    </source>
</evidence>
<dbReference type="GeneID" id="35441382"/>
<accession>A0A2G4T6R1</accession>
<protein>
    <submittedName>
        <fullName evidence="1">Uncharacterized protein</fullName>
    </submittedName>
</protein>
<name>A0A2G4T6R1_RHIZD</name>
<gene>
    <name evidence="1" type="ORF">RHIMIDRAFT_247191</name>
</gene>
<sequence>MSTFFIRQGTDAVENASELLDLIINQLQDKSKTLADEYSLLGKGFQDTVQPWALVFCKDIESIERMFKQKLDEENAESQAEQRRWLDLIRICRVETTHQLRAVLCGIHIEPSREEESIDILRWMYEHKDGQPPSMVIVIDLFGIMLSNQSNNEHSETLRYLTIDFNELSHILLNLVETSTFLSKRGHKIWQNATMEPVVMETQLIITDRGRIPHEENVEETNQVNFIKKLYHILTYFIENII</sequence>
<proteinExistence type="predicted"/>
<dbReference type="AlphaFoldDB" id="A0A2G4T6R1"/>
<dbReference type="RefSeq" id="XP_023470410.1">
    <property type="nucleotide sequence ID" value="XM_023610392.1"/>
</dbReference>
<keyword evidence="2" id="KW-1185">Reference proteome</keyword>
<dbReference type="EMBL" id="KZ303843">
    <property type="protein sequence ID" value="PHZ16702.1"/>
    <property type="molecule type" value="Genomic_DNA"/>
</dbReference>
<reference evidence="1 2" key="1">
    <citation type="journal article" date="2016" name="Proc. Natl. Acad. Sci. U.S.A.">
        <title>Lipid metabolic changes in an early divergent fungus govern the establishment of a mutualistic symbiosis with endobacteria.</title>
        <authorList>
            <person name="Lastovetsky O.A."/>
            <person name="Gaspar M.L."/>
            <person name="Mondo S.J."/>
            <person name="LaButti K.M."/>
            <person name="Sandor L."/>
            <person name="Grigoriev I.V."/>
            <person name="Henry S.A."/>
            <person name="Pawlowska T.E."/>
        </authorList>
    </citation>
    <scope>NUCLEOTIDE SEQUENCE [LARGE SCALE GENOMIC DNA]</scope>
    <source>
        <strain evidence="1 2">ATCC 52813</strain>
    </source>
</reference>
<dbReference type="Proteomes" id="UP000242254">
    <property type="component" value="Unassembled WGS sequence"/>
</dbReference>